<dbReference type="PANTHER" id="PTHR43776:SF7">
    <property type="entry name" value="D,D-DIPEPTIDE TRANSPORT ATP-BINDING PROTEIN DDPF-RELATED"/>
    <property type="match status" value="1"/>
</dbReference>
<evidence type="ECO:0000256" key="5">
    <source>
        <dbReference type="SAM" id="MobiDB-lite"/>
    </source>
</evidence>
<keyword evidence="4" id="KW-0067">ATP-binding</keyword>
<keyword evidence="2" id="KW-0813">Transport</keyword>
<reference evidence="7 8" key="1">
    <citation type="submission" date="2019-06" db="EMBL/GenBank/DDBJ databases">
        <title>Whole genome shotgun sequence of Streptomyces cacaoi subsp. cacaoi NBRC 12748.</title>
        <authorList>
            <person name="Hosoyama A."/>
            <person name="Uohara A."/>
            <person name="Ohji S."/>
            <person name="Ichikawa N."/>
        </authorList>
    </citation>
    <scope>NUCLEOTIDE SEQUENCE [LARGE SCALE GENOMIC DNA]</scope>
    <source>
        <strain evidence="7 8">NBRC 12748</strain>
    </source>
</reference>
<evidence type="ECO:0000256" key="4">
    <source>
        <dbReference type="ARBA" id="ARBA00022840"/>
    </source>
</evidence>
<dbReference type="PROSITE" id="PS50893">
    <property type="entry name" value="ABC_TRANSPORTER_2"/>
    <property type="match status" value="2"/>
</dbReference>
<dbReference type="SMART" id="SM00382">
    <property type="entry name" value="AAA"/>
    <property type="match status" value="2"/>
</dbReference>
<feature type="region of interest" description="Disordered" evidence="5">
    <location>
        <begin position="352"/>
        <end position="395"/>
    </location>
</feature>
<organism evidence="7 8">
    <name type="scientific">Streptomyces cacaoi</name>
    <dbReference type="NCBI Taxonomy" id="1898"/>
    <lineage>
        <taxon>Bacteria</taxon>
        <taxon>Bacillati</taxon>
        <taxon>Actinomycetota</taxon>
        <taxon>Actinomycetes</taxon>
        <taxon>Kitasatosporales</taxon>
        <taxon>Streptomycetaceae</taxon>
        <taxon>Streptomyces</taxon>
    </lineage>
</organism>
<dbReference type="Pfam" id="PF08352">
    <property type="entry name" value="oligo_HPY"/>
    <property type="match status" value="2"/>
</dbReference>
<feature type="compositionally biased region" description="Basic and acidic residues" evidence="5">
    <location>
        <begin position="319"/>
        <end position="334"/>
    </location>
</feature>
<dbReference type="InterPro" id="IPR003439">
    <property type="entry name" value="ABC_transporter-like_ATP-bd"/>
</dbReference>
<feature type="compositionally biased region" description="Basic and acidic residues" evidence="5">
    <location>
        <begin position="352"/>
        <end position="366"/>
    </location>
</feature>
<proteinExistence type="inferred from homology"/>
<dbReference type="GO" id="GO:0055085">
    <property type="term" value="P:transmembrane transport"/>
    <property type="evidence" value="ECO:0007669"/>
    <property type="project" value="UniProtKB-ARBA"/>
</dbReference>
<dbReference type="NCBIfam" id="NF007739">
    <property type="entry name" value="PRK10419.1"/>
    <property type="match status" value="2"/>
</dbReference>
<dbReference type="EMBL" id="BJMM01000056">
    <property type="protein sequence ID" value="GEB53602.1"/>
    <property type="molecule type" value="Genomic_DNA"/>
</dbReference>
<dbReference type="InterPro" id="IPR003593">
    <property type="entry name" value="AAA+_ATPase"/>
</dbReference>
<feature type="domain" description="ABC transporter" evidence="6">
    <location>
        <begin position="411"/>
        <end position="652"/>
    </location>
</feature>
<evidence type="ECO:0000256" key="2">
    <source>
        <dbReference type="ARBA" id="ARBA00022448"/>
    </source>
</evidence>
<protein>
    <recommendedName>
        <fullName evidence="6">ABC transporter domain-containing protein</fullName>
    </recommendedName>
</protein>
<evidence type="ECO:0000313" key="7">
    <source>
        <dbReference type="EMBL" id="GEB53602.1"/>
    </source>
</evidence>
<dbReference type="RefSeq" id="WP_086813901.1">
    <property type="nucleotide sequence ID" value="NZ_BJMM01000056.1"/>
</dbReference>
<dbReference type="InterPro" id="IPR013563">
    <property type="entry name" value="Oligopep_ABC_C"/>
</dbReference>
<dbReference type="InterPro" id="IPR050319">
    <property type="entry name" value="ABC_transp_ATP-bind"/>
</dbReference>
<dbReference type="PANTHER" id="PTHR43776">
    <property type="entry name" value="TRANSPORT ATP-BINDING PROTEIN"/>
    <property type="match status" value="1"/>
</dbReference>
<feature type="compositionally biased region" description="Low complexity" evidence="5">
    <location>
        <begin position="379"/>
        <end position="389"/>
    </location>
</feature>
<evidence type="ECO:0000313" key="8">
    <source>
        <dbReference type="Proteomes" id="UP000319210"/>
    </source>
</evidence>
<dbReference type="Pfam" id="PF00005">
    <property type="entry name" value="ABC_tran"/>
    <property type="match status" value="2"/>
</dbReference>
<feature type="region of interest" description="Disordered" evidence="5">
    <location>
        <begin position="319"/>
        <end position="339"/>
    </location>
</feature>
<comment type="similarity">
    <text evidence="1">Belongs to the ABC transporter superfamily.</text>
</comment>
<gene>
    <name evidence="7" type="ORF">SCA03_61530</name>
</gene>
<dbReference type="SUPFAM" id="SSF52540">
    <property type="entry name" value="P-loop containing nucleoside triphosphate hydrolases"/>
    <property type="match status" value="2"/>
</dbReference>
<feature type="domain" description="ABC transporter" evidence="6">
    <location>
        <begin position="24"/>
        <end position="279"/>
    </location>
</feature>
<keyword evidence="8" id="KW-1185">Reference proteome</keyword>
<evidence type="ECO:0000259" key="6">
    <source>
        <dbReference type="PROSITE" id="PS50893"/>
    </source>
</evidence>
<keyword evidence="3" id="KW-0547">Nucleotide-binding</keyword>
<dbReference type="InterPro" id="IPR017871">
    <property type="entry name" value="ABC_transporter-like_CS"/>
</dbReference>
<dbReference type="NCBIfam" id="NF008453">
    <property type="entry name" value="PRK11308.1"/>
    <property type="match status" value="2"/>
</dbReference>
<dbReference type="NCBIfam" id="TIGR01727">
    <property type="entry name" value="oligo_HPY"/>
    <property type="match status" value="2"/>
</dbReference>
<evidence type="ECO:0000256" key="1">
    <source>
        <dbReference type="ARBA" id="ARBA00005417"/>
    </source>
</evidence>
<dbReference type="GO" id="GO:0016887">
    <property type="term" value="F:ATP hydrolysis activity"/>
    <property type="evidence" value="ECO:0007669"/>
    <property type="project" value="InterPro"/>
</dbReference>
<dbReference type="AlphaFoldDB" id="A0A4Y3R7J8"/>
<name>A0A4Y3R7J8_STRCI</name>
<sequence length="728" mass="77227">MPTKPPKAPAPRTAEAAPEQGTLLHIDDLHLTIAGRGRAGEERTVHALDGVSLRLAPGEALGLVGESGSGKTMTALSVLGLLPPGARVTSGRILLEGTDLAAAPEPVLRGVRGNSVGVVFQDPLSSLNPTMTIGAQVAEPLLLHRGVGRAEAREKAEETLRMVGLPQPGERMRSYPHQLSGGMRQRVAIAMALVCEPRLLIADEPTTALDVTTQHQILELIGELRERLGMALVLVSHDLGVIARRVDRVAVMYGGKVAEQAPVRRLFTAPRHRYTRALFDALPERAAGTGRPLATIPGLPPTLVGTPAGCRFAPRCAHATEECRTQEPPRRTADEDAPDHTYACFHPAAADATEHAAEPATEHAAEPADAAPDADADGSEGPAASADAAGTGGPTGDVLLELDAVRKEYALRSGPFTRRRDRRPVSAVAGVSLTVRRGETFGIVGESGCGKSTLGRMAVGMEDPTGGAVRFDGQDVAGLDRAGLRAHRRRVQLMFQDSYASMDPRMRVGAILREPLVIQGIGDRAAQEERVRELLDEVGLPHGAVHRYPHEFSGGQRQRLGLARALALSPSLVVADEPVSALDVSVQAQILNLMRDLQREKGLSYLFISHDLAVVRYLADRVGVMYLGSLVETGPAAEVFARPLHPYTRGLLETADSAVVDEDAPREGSPLAGETPSAARPPSGCRFRTRCPLATELCATTPPEPSEPAAPGHQVSCHFPLVETARAG</sequence>
<dbReference type="Gene3D" id="3.40.50.300">
    <property type="entry name" value="P-loop containing nucleotide triphosphate hydrolases"/>
    <property type="match status" value="2"/>
</dbReference>
<dbReference type="GO" id="GO:0005524">
    <property type="term" value="F:ATP binding"/>
    <property type="evidence" value="ECO:0007669"/>
    <property type="project" value="UniProtKB-KW"/>
</dbReference>
<evidence type="ECO:0000256" key="3">
    <source>
        <dbReference type="ARBA" id="ARBA00022741"/>
    </source>
</evidence>
<dbReference type="OrthoDB" id="4008250at2"/>
<dbReference type="InterPro" id="IPR027417">
    <property type="entry name" value="P-loop_NTPase"/>
</dbReference>
<dbReference type="PROSITE" id="PS00211">
    <property type="entry name" value="ABC_TRANSPORTER_1"/>
    <property type="match status" value="2"/>
</dbReference>
<comment type="caution">
    <text evidence="7">The sequence shown here is derived from an EMBL/GenBank/DDBJ whole genome shotgun (WGS) entry which is preliminary data.</text>
</comment>
<dbReference type="FunFam" id="3.40.50.300:FF:000016">
    <property type="entry name" value="Oligopeptide ABC transporter ATP-binding component"/>
    <property type="match status" value="2"/>
</dbReference>
<dbReference type="Proteomes" id="UP000319210">
    <property type="component" value="Unassembled WGS sequence"/>
</dbReference>
<dbReference type="GO" id="GO:0015833">
    <property type="term" value="P:peptide transport"/>
    <property type="evidence" value="ECO:0007669"/>
    <property type="project" value="InterPro"/>
</dbReference>
<feature type="region of interest" description="Disordered" evidence="5">
    <location>
        <begin position="658"/>
        <end position="685"/>
    </location>
</feature>
<dbReference type="CDD" id="cd03257">
    <property type="entry name" value="ABC_NikE_OppD_transporters"/>
    <property type="match status" value="2"/>
</dbReference>
<accession>A0A4Y3R7J8</accession>